<comment type="pathway">
    <text evidence="2 12">Carbohydrate degradation; glycolysis; pyruvate from D-glyceraldehyde 3-phosphate: step 2/5.</text>
</comment>
<dbReference type="InterPro" id="IPR001576">
    <property type="entry name" value="Phosphoglycerate_kinase"/>
</dbReference>
<comment type="catalytic activity">
    <reaction evidence="12">
        <text>(2R)-3-phosphoglycerate + ATP = (2R)-3-phospho-glyceroyl phosphate + ADP</text>
        <dbReference type="Rhea" id="RHEA:14801"/>
        <dbReference type="ChEBI" id="CHEBI:30616"/>
        <dbReference type="ChEBI" id="CHEBI:57604"/>
        <dbReference type="ChEBI" id="CHEBI:58272"/>
        <dbReference type="ChEBI" id="CHEBI:456216"/>
        <dbReference type="EC" id="2.7.2.3"/>
    </reaction>
</comment>
<keyword evidence="9" id="KW-0067">ATP-binding</keyword>
<dbReference type="SUPFAM" id="SSF53748">
    <property type="entry name" value="Phosphoglycerate kinase"/>
    <property type="match status" value="1"/>
</dbReference>
<dbReference type="InterPro" id="IPR015824">
    <property type="entry name" value="Phosphoglycerate_kinase_N"/>
</dbReference>
<keyword evidence="6" id="KW-0479">Metal-binding</keyword>
<dbReference type="PANTHER" id="PTHR11406">
    <property type="entry name" value="PHOSPHOGLYCERATE KINASE"/>
    <property type="match status" value="1"/>
</dbReference>
<evidence type="ECO:0000256" key="12">
    <source>
        <dbReference type="RuleBase" id="RU000532"/>
    </source>
</evidence>
<dbReference type="GO" id="GO:0005829">
    <property type="term" value="C:cytosol"/>
    <property type="evidence" value="ECO:0007669"/>
    <property type="project" value="TreeGrafter"/>
</dbReference>
<evidence type="ECO:0000256" key="7">
    <source>
        <dbReference type="ARBA" id="ARBA00022741"/>
    </source>
</evidence>
<dbReference type="InterPro" id="IPR036043">
    <property type="entry name" value="Phosphoglycerate_kinase_sf"/>
</dbReference>
<evidence type="ECO:0000313" key="14">
    <source>
        <dbReference type="Proteomes" id="UP000887565"/>
    </source>
</evidence>
<keyword evidence="5 12" id="KW-0808">Transferase</keyword>
<reference evidence="15" key="1">
    <citation type="submission" date="2022-11" db="UniProtKB">
        <authorList>
            <consortium name="WormBaseParasite"/>
        </authorList>
    </citation>
    <scope>IDENTIFICATION</scope>
</reference>
<evidence type="ECO:0000256" key="11">
    <source>
        <dbReference type="ARBA" id="ARBA00023152"/>
    </source>
</evidence>
<evidence type="ECO:0000256" key="3">
    <source>
        <dbReference type="ARBA" id="ARBA00008982"/>
    </source>
</evidence>
<keyword evidence="11" id="KW-0324">Glycolysis</keyword>
<evidence type="ECO:0000256" key="9">
    <source>
        <dbReference type="ARBA" id="ARBA00022840"/>
    </source>
</evidence>
<dbReference type="GO" id="GO:0043531">
    <property type="term" value="F:ADP binding"/>
    <property type="evidence" value="ECO:0007669"/>
    <property type="project" value="TreeGrafter"/>
</dbReference>
<evidence type="ECO:0000256" key="1">
    <source>
        <dbReference type="ARBA" id="ARBA00001946"/>
    </source>
</evidence>
<evidence type="ECO:0000256" key="13">
    <source>
        <dbReference type="RuleBase" id="RU000696"/>
    </source>
</evidence>
<accession>A0A915K6T6</accession>
<keyword evidence="7" id="KW-0547">Nucleotide-binding</keyword>
<evidence type="ECO:0000256" key="10">
    <source>
        <dbReference type="ARBA" id="ARBA00022842"/>
    </source>
</evidence>
<comment type="subunit">
    <text evidence="13">Monomer.</text>
</comment>
<name>A0A915K6T6_ROMCU</name>
<evidence type="ECO:0000313" key="15">
    <source>
        <dbReference type="WBParaSite" id="nRc.2.0.1.t34456-RA"/>
    </source>
</evidence>
<dbReference type="Proteomes" id="UP000887565">
    <property type="component" value="Unplaced"/>
</dbReference>
<dbReference type="GO" id="GO:0004618">
    <property type="term" value="F:phosphoglycerate kinase activity"/>
    <property type="evidence" value="ECO:0007669"/>
    <property type="project" value="UniProtKB-EC"/>
</dbReference>
<evidence type="ECO:0000256" key="8">
    <source>
        <dbReference type="ARBA" id="ARBA00022777"/>
    </source>
</evidence>
<dbReference type="EC" id="2.7.2.3" evidence="4 12"/>
<comment type="similarity">
    <text evidence="3 12">Belongs to the phosphoglycerate kinase family.</text>
</comment>
<organism evidence="14 15">
    <name type="scientific">Romanomermis culicivorax</name>
    <name type="common">Nematode worm</name>
    <dbReference type="NCBI Taxonomy" id="13658"/>
    <lineage>
        <taxon>Eukaryota</taxon>
        <taxon>Metazoa</taxon>
        <taxon>Ecdysozoa</taxon>
        <taxon>Nematoda</taxon>
        <taxon>Enoplea</taxon>
        <taxon>Dorylaimia</taxon>
        <taxon>Mermithida</taxon>
        <taxon>Mermithoidea</taxon>
        <taxon>Mermithidae</taxon>
        <taxon>Romanomermis</taxon>
    </lineage>
</organism>
<evidence type="ECO:0000256" key="4">
    <source>
        <dbReference type="ARBA" id="ARBA00013061"/>
    </source>
</evidence>
<dbReference type="Pfam" id="PF00162">
    <property type="entry name" value="PGK"/>
    <property type="match status" value="1"/>
</dbReference>
<comment type="cofactor">
    <cofactor evidence="1">
        <name>Mg(2+)</name>
        <dbReference type="ChEBI" id="CHEBI:18420"/>
    </cofactor>
</comment>
<dbReference type="AlphaFoldDB" id="A0A915K6T6"/>
<dbReference type="GO" id="GO:0006096">
    <property type="term" value="P:glycolytic process"/>
    <property type="evidence" value="ECO:0007669"/>
    <property type="project" value="UniProtKB-KW"/>
</dbReference>
<keyword evidence="14" id="KW-1185">Reference proteome</keyword>
<dbReference type="FunFam" id="3.40.50.1260:FF:000031">
    <property type="entry name" value="Phosphoglycerate kinase 1"/>
    <property type="match status" value="1"/>
</dbReference>
<proteinExistence type="inferred from homology"/>
<keyword evidence="10" id="KW-0460">Magnesium</keyword>
<dbReference type="GO" id="GO:0005524">
    <property type="term" value="F:ATP binding"/>
    <property type="evidence" value="ECO:0007669"/>
    <property type="project" value="UniProtKB-KW"/>
</dbReference>
<dbReference type="GO" id="GO:0006094">
    <property type="term" value="P:gluconeogenesis"/>
    <property type="evidence" value="ECO:0007669"/>
    <property type="project" value="TreeGrafter"/>
</dbReference>
<dbReference type="WBParaSite" id="nRc.2.0.1.t34456-RA">
    <property type="protein sequence ID" value="nRc.2.0.1.t34456-RA"/>
    <property type="gene ID" value="nRc.2.0.1.g34456"/>
</dbReference>
<dbReference type="PRINTS" id="PR00477">
    <property type="entry name" value="PHGLYCKINASE"/>
</dbReference>
<evidence type="ECO:0000256" key="6">
    <source>
        <dbReference type="ARBA" id="ARBA00022723"/>
    </source>
</evidence>
<dbReference type="OMA" id="WKELNGW"/>
<evidence type="ECO:0000256" key="5">
    <source>
        <dbReference type="ARBA" id="ARBA00022679"/>
    </source>
</evidence>
<dbReference type="PANTHER" id="PTHR11406:SF0">
    <property type="entry name" value="PHOSPHOGLYCERATE KINASE"/>
    <property type="match status" value="1"/>
</dbReference>
<evidence type="ECO:0000256" key="2">
    <source>
        <dbReference type="ARBA" id="ARBA00004838"/>
    </source>
</evidence>
<dbReference type="Gene3D" id="3.40.50.1260">
    <property type="entry name" value="Phosphoglycerate kinase, N-terminal domain"/>
    <property type="match status" value="2"/>
</dbReference>
<dbReference type="GO" id="GO:0046872">
    <property type="term" value="F:metal ion binding"/>
    <property type="evidence" value="ECO:0007669"/>
    <property type="project" value="UniProtKB-KW"/>
</dbReference>
<protein>
    <recommendedName>
        <fullName evidence="4 12">Phosphoglycerate kinase</fullName>
        <ecNumber evidence="4 12">2.7.2.3</ecNumber>
    </recommendedName>
</protein>
<keyword evidence="8 12" id="KW-0418">Kinase</keyword>
<sequence length="240" mass="26359">MKKYSLKPIAECLGKLLKKKVVFLADCVGPSVEEVCSKPADGTVILLENLRFHVEEEGKGVGPNKEKIKADKKEVEHFRESLSKLGDIYVNDAFGTAHRPHSSIVGVDLTPKACGFLMQKELQYFGQIMGNPDRPFVAILGGAKVADKILLIKNLLEKVNEMIICGGMAFTFLKITQRMEIGKSLFDEQGSKIVPELMEKAKSLRTIIHLPNDFITGDKIDESASIGTATVEGGIEPNLM</sequence>